<dbReference type="InterPro" id="IPR051218">
    <property type="entry name" value="Sec_MonoDiacylglyc_Lipase"/>
</dbReference>
<dbReference type="AlphaFoldDB" id="A0A0C9UU58"/>
<organism evidence="7 8">
    <name type="scientific">Sphaerobolus stellatus (strain SS14)</name>
    <dbReference type="NCBI Taxonomy" id="990650"/>
    <lineage>
        <taxon>Eukaryota</taxon>
        <taxon>Fungi</taxon>
        <taxon>Dikarya</taxon>
        <taxon>Basidiomycota</taxon>
        <taxon>Agaricomycotina</taxon>
        <taxon>Agaricomycetes</taxon>
        <taxon>Phallomycetidae</taxon>
        <taxon>Geastrales</taxon>
        <taxon>Sphaerobolaceae</taxon>
        <taxon>Sphaerobolus</taxon>
    </lineage>
</organism>
<feature type="domain" description="Fungal lipase-type" evidence="6">
    <location>
        <begin position="132"/>
        <end position="237"/>
    </location>
</feature>
<dbReference type="OrthoDB" id="426718at2759"/>
<dbReference type="PANTHER" id="PTHR45856:SF25">
    <property type="entry name" value="FUNGAL LIPASE-LIKE DOMAIN-CONTAINING PROTEIN"/>
    <property type="match status" value="1"/>
</dbReference>
<protein>
    <recommendedName>
        <fullName evidence="6">Fungal lipase-type domain-containing protein</fullName>
    </recommendedName>
</protein>
<comment type="similarity">
    <text evidence="2">Belongs to the AB hydrolase superfamily. Lipase family. Class 3 subfamily.</text>
</comment>
<evidence type="ECO:0000256" key="1">
    <source>
        <dbReference type="ARBA" id="ARBA00023157"/>
    </source>
</evidence>
<comment type="catalytic activity">
    <reaction evidence="3">
        <text>a diacylglycerol + H2O = a monoacylglycerol + a fatty acid + H(+)</text>
        <dbReference type="Rhea" id="RHEA:32731"/>
        <dbReference type="ChEBI" id="CHEBI:15377"/>
        <dbReference type="ChEBI" id="CHEBI:15378"/>
        <dbReference type="ChEBI" id="CHEBI:17408"/>
        <dbReference type="ChEBI" id="CHEBI:18035"/>
        <dbReference type="ChEBI" id="CHEBI:28868"/>
    </reaction>
</comment>
<sequence length="304" mass="32315">MYTYSALGLSFLSVASAAVFPRQGTVTPLTPTQIDSFTPYTHFASAVYCSPSTTITWTCGVECDANPGFIPVAAGGDSATVQFWYVGYSPSLDEVIVAHEETEPAQLLADLTDVNLLQAPLDSTLFPGLGHSGVILNQIITVFSSSATSILAAVQNATVVHDTNKVTITGHSLGAALALLDAVYLPLHLPSTIQFKLVTYGMPRVGNPIFAQYVDARFPNLTRINNKEDPVPIVPIISMGYEHPQGEVHITDAGTWESCSGNENPSGLCTVGDGLVRNVFDHNGPYNGISLGFFGTEKVTQCST</sequence>
<comment type="catalytic activity">
    <reaction evidence="4">
        <text>a monoacylglycerol + H2O = glycerol + a fatty acid + H(+)</text>
        <dbReference type="Rhea" id="RHEA:15245"/>
        <dbReference type="ChEBI" id="CHEBI:15377"/>
        <dbReference type="ChEBI" id="CHEBI:15378"/>
        <dbReference type="ChEBI" id="CHEBI:17408"/>
        <dbReference type="ChEBI" id="CHEBI:17754"/>
        <dbReference type="ChEBI" id="CHEBI:28868"/>
    </reaction>
</comment>
<proteinExistence type="inferred from homology"/>
<keyword evidence="1" id="KW-1015">Disulfide bond</keyword>
<dbReference type="CDD" id="cd00519">
    <property type="entry name" value="Lipase_3"/>
    <property type="match status" value="1"/>
</dbReference>
<reference evidence="7 8" key="1">
    <citation type="submission" date="2014-06" db="EMBL/GenBank/DDBJ databases">
        <title>Evolutionary Origins and Diversification of the Mycorrhizal Mutualists.</title>
        <authorList>
            <consortium name="DOE Joint Genome Institute"/>
            <consortium name="Mycorrhizal Genomics Consortium"/>
            <person name="Kohler A."/>
            <person name="Kuo A."/>
            <person name="Nagy L.G."/>
            <person name="Floudas D."/>
            <person name="Copeland A."/>
            <person name="Barry K.W."/>
            <person name="Cichocki N."/>
            <person name="Veneault-Fourrey C."/>
            <person name="LaButti K."/>
            <person name="Lindquist E.A."/>
            <person name="Lipzen A."/>
            <person name="Lundell T."/>
            <person name="Morin E."/>
            <person name="Murat C."/>
            <person name="Riley R."/>
            <person name="Ohm R."/>
            <person name="Sun H."/>
            <person name="Tunlid A."/>
            <person name="Henrissat B."/>
            <person name="Grigoriev I.V."/>
            <person name="Hibbett D.S."/>
            <person name="Martin F."/>
        </authorList>
    </citation>
    <scope>NUCLEOTIDE SEQUENCE [LARGE SCALE GENOMIC DNA]</scope>
    <source>
        <strain evidence="7 8">SS14</strain>
    </source>
</reference>
<dbReference type="EMBL" id="KN837299">
    <property type="protein sequence ID" value="KIJ28745.1"/>
    <property type="molecule type" value="Genomic_DNA"/>
</dbReference>
<evidence type="ECO:0000256" key="3">
    <source>
        <dbReference type="ARBA" id="ARBA00047591"/>
    </source>
</evidence>
<evidence type="ECO:0000259" key="6">
    <source>
        <dbReference type="Pfam" id="PF01764"/>
    </source>
</evidence>
<accession>A0A0C9UU58</accession>
<dbReference type="InterPro" id="IPR002921">
    <property type="entry name" value="Fungal_lipase-type"/>
</dbReference>
<feature type="signal peptide" evidence="5">
    <location>
        <begin position="1"/>
        <end position="17"/>
    </location>
</feature>
<keyword evidence="8" id="KW-1185">Reference proteome</keyword>
<dbReference type="HOGENOM" id="CLU_032957_9_1_1"/>
<dbReference type="SUPFAM" id="SSF53474">
    <property type="entry name" value="alpha/beta-Hydrolases"/>
    <property type="match status" value="1"/>
</dbReference>
<evidence type="ECO:0000313" key="8">
    <source>
        <dbReference type="Proteomes" id="UP000054279"/>
    </source>
</evidence>
<dbReference type="Gene3D" id="3.40.50.1820">
    <property type="entry name" value="alpha/beta hydrolase"/>
    <property type="match status" value="1"/>
</dbReference>
<feature type="chain" id="PRO_5002214502" description="Fungal lipase-type domain-containing protein" evidence="5">
    <location>
        <begin position="18"/>
        <end position="304"/>
    </location>
</feature>
<name>A0A0C9UU58_SPHS4</name>
<dbReference type="InterPro" id="IPR029058">
    <property type="entry name" value="AB_hydrolase_fold"/>
</dbReference>
<evidence type="ECO:0000256" key="5">
    <source>
        <dbReference type="SAM" id="SignalP"/>
    </source>
</evidence>
<dbReference type="Proteomes" id="UP000054279">
    <property type="component" value="Unassembled WGS sequence"/>
</dbReference>
<dbReference type="PANTHER" id="PTHR45856">
    <property type="entry name" value="ALPHA/BETA-HYDROLASES SUPERFAMILY PROTEIN"/>
    <property type="match status" value="1"/>
</dbReference>
<dbReference type="Pfam" id="PF01764">
    <property type="entry name" value="Lipase_3"/>
    <property type="match status" value="1"/>
</dbReference>
<evidence type="ECO:0000256" key="2">
    <source>
        <dbReference type="ARBA" id="ARBA00043996"/>
    </source>
</evidence>
<gene>
    <name evidence="7" type="ORF">M422DRAFT_189374</name>
</gene>
<evidence type="ECO:0000256" key="4">
    <source>
        <dbReference type="ARBA" id="ARBA00048461"/>
    </source>
</evidence>
<keyword evidence="5" id="KW-0732">Signal</keyword>
<evidence type="ECO:0000313" key="7">
    <source>
        <dbReference type="EMBL" id="KIJ28745.1"/>
    </source>
</evidence>
<dbReference type="GO" id="GO:0006629">
    <property type="term" value="P:lipid metabolic process"/>
    <property type="evidence" value="ECO:0007669"/>
    <property type="project" value="InterPro"/>
</dbReference>